<dbReference type="InterPro" id="IPR052823">
    <property type="entry name" value="SXP/RAL-2_related"/>
</dbReference>
<proteinExistence type="predicted"/>
<feature type="non-terminal residue" evidence="2">
    <location>
        <position position="1"/>
    </location>
</feature>
<dbReference type="PANTHER" id="PTHR21593:SF36">
    <property type="entry name" value="DUF148 DOMAIN-CONTAINING PROTEIN-RELATED"/>
    <property type="match status" value="1"/>
</dbReference>
<reference evidence="2" key="1">
    <citation type="submission" date="2023-06" db="EMBL/GenBank/DDBJ databases">
        <authorList>
            <person name="Delattre M."/>
        </authorList>
    </citation>
    <scope>NUCLEOTIDE SEQUENCE</scope>
    <source>
        <strain evidence="2">AF72</strain>
    </source>
</reference>
<dbReference type="EMBL" id="CATQJA010002707">
    <property type="protein sequence ID" value="CAJ0585981.1"/>
    <property type="molecule type" value="Genomic_DNA"/>
</dbReference>
<evidence type="ECO:0000313" key="3">
    <source>
        <dbReference type="Proteomes" id="UP001177023"/>
    </source>
</evidence>
<evidence type="ECO:0000256" key="1">
    <source>
        <dbReference type="SAM" id="SignalP"/>
    </source>
</evidence>
<feature type="signal peptide" evidence="1">
    <location>
        <begin position="1"/>
        <end position="17"/>
    </location>
</feature>
<sequence>MQKLLLATVALIGLATCQMGPWQGGFHQGGRGGGRFFERMLSQLPPQLQAQAQAIHSNQALSFEQKHEQMHALIETLPADQRPMPPFMRNLPPSVQQQMRELWSNKALTWQQRRQQMHQLFQSLPESMRPHFPLPPFVNQLPEPYKSQWMAIHNQPGPGHFQKIRNLIATMPDSVKAQLPMQGRWGMMGKGRMWGQQQQQSQGQFRF</sequence>
<name>A0AA36GB99_9BILA</name>
<comment type="caution">
    <text evidence="2">The sequence shown here is derived from an EMBL/GenBank/DDBJ whole genome shotgun (WGS) entry which is preliminary data.</text>
</comment>
<dbReference type="PANTHER" id="PTHR21593">
    <property type="entry name" value="PRION-LIKE- Q/N-RICH -DOMAIN-BEARING PROTEIN PROTEIN"/>
    <property type="match status" value="1"/>
</dbReference>
<feature type="chain" id="PRO_5041335884" description="DUF3106 domain-containing protein" evidence="1">
    <location>
        <begin position="18"/>
        <end position="207"/>
    </location>
</feature>
<accession>A0AA36GB99</accession>
<dbReference type="AlphaFoldDB" id="A0AA36GB99"/>
<protein>
    <recommendedName>
        <fullName evidence="4">DUF3106 domain-containing protein</fullName>
    </recommendedName>
</protein>
<organism evidence="2 3">
    <name type="scientific">Mesorhabditis spiculigera</name>
    <dbReference type="NCBI Taxonomy" id="96644"/>
    <lineage>
        <taxon>Eukaryota</taxon>
        <taxon>Metazoa</taxon>
        <taxon>Ecdysozoa</taxon>
        <taxon>Nematoda</taxon>
        <taxon>Chromadorea</taxon>
        <taxon>Rhabditida</taxon>
        <taxon>Rhabditina</taxon>
        <taxon>Rhabditomorpha</taxon>
        <taxon>Rhabditoidea</taxon>
        <taxon>Rhabditidae</taxon>
        <taxon>Mesorhabditinae</taxon>
        <taxon>Mesorhabditis</taxon>
    </lineage>
</organism>
<keyword evidence="3" id="KW-1185">Reference proteome</keyword>
<evidence type="ECO:0008006" key="4">
    <source>
        <dbReference type="Google" id="ProtNLM"/>
    </source>
</evidence>
<dbReference type="Proteomes" id="UP001177023">
    <property type="component" value="Unassembled WGS sequence"/>
</dbReference>
<evidence type="ECO:0000313" key="2">
    <source>
        <dbReference type="EMBL" id="CAJ0585981.1"/>
    </source>
</evidence>
<keyword evidence="1" id="KW-0732">Signal</keyword>
<gene>
    <name evidence="2" type="ORF">MSPICULIGERA_LOCUS23989</name>
</gene>